<dbReference type="EMBL" id="RJKN01000003">
    <property type="protein sequence ID" value="ROP43648.1"/>
    <property type="molecule type" value="Genomic_DNA"/>
</dbReference>
<dbReference type="GO" id="GO:0106312">
    <property type="term" value="F:methylenetetrahydrofolate reductase (NADH) activity"/>
    <property type="evidence" value="ECO:0007669"/>
    <property type="project" value="UniProtKB-EC"/>
</dbReference>
<organism evidence="9 10">
    <name type="scientific">Pseudokineococcus lusitanus</name>
    <dbReference type="NCBI Taxonomy" id="763993"/>
    <lineage>
        <taxon>Bacteria</taxon>
        <taxon>Bacillati</taxon>
        <taxon>Actinomycetota</taxon>
        <taxon>Actinomycetes</taxon>
        <taxon>Kineosporiales</taxon>
        <taxon>Kineosporiaceae</taxon>
        <taxon>Pseudokineococcus</taxon>
    </lineage>
</organism>
<evidence type="ECO:0000256" key="7">
    <source>
        <dbReference type="ARBA" id="ARBA00048628"/>
    </source>
</evidence>
<accession>A0A3N1HMA1</accession>
<dbReference type="PANTHER" id="PTHR45754">
    <property type="entry name" value="METHYLENETETRAHYDROFOLATE REDUCTASE"/>
    <property type="match status" value="1"/>
</dbReference>
<dbReference type="GO" id="GO:0035999">
    <property type="term" value="P:tetrahydrofolate interconversion"/>
    <property type="evidence" value="ECO:0007669"/>
    <property type="project" value="UniProtKB-UniPathway"/>
</dbReference>
<dbReference type="PANTHER" id="PTHR45754:SF3">
    <property type="entry name" value="METHYLENETETRAHYDROFOLATE REDUCTASE (NADPH)"/>
    <property type="match status" value="1"/>
</dbReference>
<comment type="similarity">
    <text evidence="3 8">Belongs to the methylenetetrahydrofolate reductase family.</text>
</comment>
<keyword evidence="5 8" id="KW-0274">FAD</keyword>
<evidence type="ECO:0000256" key="5">
    <source>
        <dbReference type="ARBA" id="ARBA00022827"/>
    </source>
</evidence>
<keyword evidence="10" id="KW-1185">Reference proteome</keyword>
<protein>
    <recommendedName>
        <fullName evidence="8">Methylenetetrahydrofolate reductase</fullName>
    </recommendedName>
</protein>
<dbReference type="SUPFAM" id="SSF51730">
    <property type="entry name" value="FAD-linked oxidoreductase"/>
    <property type="match status" value="1"/>
</dbReference>
<dbReference type="InterPro" id="IPR029041">
    <property type="entry name" value="FAD-linked_oxidoreductase-like"/>
</dbReference>
<gene>
    <name evidence="9" type="ORF">EDC03_1241</name>
</gene>
<dbReference type="CDD" id="cd00537">
    <property type="entry name" value="MTHFR"/>
    <property type="match status" value="1"/>
</dbReference>
<evidence type="ECO:0000256" key="6">
    <source>
        <dbReference type="ARBA" id="ARBA00023002"/>
    </source>
</evidence>
<comment type="pathway">
    <text evidence="2 8">One-carbon metabolism; tetrahydrofolate interconversion.</text>
</comment>
<dbReference type="Gene3D" id="3.20.20.220">
    <property type="match status" value="1"/>
</dbReference>
<dbReference type="GO" id="GO:0009086">
    <property type="term" value="P:methionine biosynthetic process"/>
    <property type="evidence" value="ECO:0007669"/>
    <property type="project" value="TreeGrafter"/>
</dbReference>
<evidence type="ECO:0000313" key="10">
    <source>
        <dbReference type="Proteomes" id="UP000276232"/>
    </source>
</evidence>
<comment type="caution">
    <text evidence="9">The sequence shown here is derived from an EMBL/GenBank/DDBJ whole genome shotgun (WGS) entry which is preliminary data.</text>
</comment>
<name>A0A3N1HMA1_9ACTN</name>
<comment type="cofactor">
    <cofactor evidence="1 8">
        <name>FAD</name>
        <dbReference type="ChEBI" id="CHEBI:57692"/>
    </cofactor>
</comment>
<evidence type="ECO:0000256" key="1">
    <source>
        <dbReference type="ARBA" id="ARBA00001974"/>
    </source>
</evidence>
<proteinExistence type="inferred from homology"/>
<evidence type="ECO:0000256" key="3">
    <source>
        <dbReference type="ARBA" id="ARBA00006743"/>
    </source>
</evidence>
<keyword evidence="4 8" id="KW-0285">Flavoprotein</keyword>
<dbReference type="InterPro" id="IPR003171">
    <property type="entry name" value="Mehydrof_redctse-like"/>
</dbReference>
<comment type="catalytic activity">
    <reaction evidence="7">
        <text>(6S)-5-methyl-5,6,7,8-tetrahydrofolate + NAD(+) = (6R)-5,10-methylene-5,6,7,8-tetrahydrofolate + NADH + H(+)</text>
        <dbReference type="Rhea" id="RHEA:19821"/>
        <dbReference type="ChEBI" id="CHEBI:15378"/>
        <dbReference type="ChEBI" id="CHEBI:15636"/>
        <dbReference type="ChEBI" id="CHEBI:18608"/>
        <dbReference type="ChEBI" id="CHEBI:57540"/>
        <dbReference type="ChEBI" id="CHEBI:57945"/>
        <dbReference type="EC" id="1.5.1.54"/>
    </reaction>
    <physiologicalReaction direction="right-to-left" evidence="7">
        <dbReference type="Rhea" id="RHEA:19823"/>
    </physiologicalReaction>
</comment>
<dbReference type="Proteomes" id="UP000276232">
    <property type="component" value="Unassembled WGS sequence"/>
</dbReference>
<sequence>MEGGPALRDVLADLRAAGRPSLSFEISPPRDEDAARLLWDSLRRVEALEPAFVSVTYGAGGSTRDRTVRVAGEVAATTTVPPVAHLTCVSASRAEVRQVVGELVDAGVRSVLALRGDPPGGPGSPWQQHPDGLGTALELVEMLRGMGDLTVGVAAFPNGHPESADADADARVLALKARAGASFAVTQLFFEAARWTELVDRAAGHGCDMPVLPGLMSITSLRQVERFERLSGAPVPAALVARLEDAHRTGGDEAVRRAGVEHTVGLGGELLAAGAPGLHLYTLNRSRAALEVADALGLGAAVPAAS</sequence>
<dbReference type="RefSeq" id="WP_123379372.1">
    <property type="nucleotide sequence ID" value="NZ_RJKN01000003.1"/>
</dbReference>
<dbReference type="UniPathway" id="UPA00193"/>
<evidence type="ECO:0000256" key="4">
    <source>
        <dbReference type="ARBA" id="ARBA00022630"/>
    </source>
</evidence>
<dbReference type="InParanoid" id="A0A3N1HMA1"/>
<evidence type="ECO:0000256" key="8">
    <source>
        <dbReference type="RuleBase" id="RU003862"/>
    </source>
</evidence>
<reference evidence="9 10" key="1">
    <citation type="journal article" date="2015" name="Stand. Genomic Sci.">
        <title>Genomic Encyclopedia of Bacterial and Archaeal Type Strains, Phase III: the genomes of soil and plant-associated and newly described type strains.</title>
        <authorList>
            <person name="Whitman W.B."/>
            <person name="Woyke T."/>
            <person name="Klenk H.P."/>
            <person name="Zhou Y."/>
            <person name="Lilburn T.G."/>
            <person name="Beck B.J."/>
            <person name="De Vos P."/>
            <person name="Vandamme P."/>
            <person name="Eisen J.A."/>
            <person name="Garrity G."/>
            <person name="Hugenholtz P."/>
            <person name="Kyrpides N.C."/>
        </authorList>
    </citation>
    <scope>NUCLEOTIDE SEQUENCE [LARGE SCALE GENOMIC DNA]</scope>
    <source>
        <strain evidence="9 10">CECT 7306</strain>
    </source>
</reference>
<dbReference type="Pfam" id="PF02219">
    <property type="entry name" value="MTHFR"/>
    <property type="match status" value="1"/>
</dbReference>
<dbReference type="GO" id="GO:0071949">
    <property type="term" value="F:FAD binding"/>
    <property type="evidence" value="ECO:0007669"/>
    <property type="project" value="TreeGrafter"/>
</dbReference>
<dbReference type="AlphaFoldDB" id="A0A3N1HMA1"/>
<keyword evidence="6 8" id="KW-0560">Oxidoreductase</keyword>
<dbReference type="OrthoDB" id="9812555at2"/>
<dbReference type="GO" id="GO:0005829">
    <property type="term" value="C:cytosol"/>
    <property type="evidence" value="ECO:0007669"/>
    <property type="project" value="TreeGrafter"/>
</dbReference>
<evidence type="ECO:0000313" key="9">
    <source>
        <dbReference type="EMBL" id="ROP43648.1"/>
    </source>
</evidence>
<evidence type="ECO:0000256" key="2">
    <source>
        <dbReference type="ARBA" id="ARBA00004777"/>
    </source>
</evidence>